<name>A0A9X2SN20_9PSEU</name>
<gene>
    <name evidence="1" type="ORF">M8542_36980</name>
</gene>
<proteinExistence type="predicted"/>
<reference evidence="1" key="1">
    <citation type="submission" date="2022-06" db="EMBL/GenBank/DDBJ databases">
        <title>Amycolatopsis iheyaensis sp. nov., a new species of the genus Amycolatopsis isolated from soil in Iheya island, Japan.</title>
        <authorList>
            <person name="Ngamcharungchit C."/>
            <person name="Kanto H."/>
            <person name="Take A."/>
            <person name="Intra B."/>
            <person name="Matsumoto A."/>
            <person name="Panbangred W."/>
            <person name="Inahashi Y."/>
        </authorList>
    </citation>
    <scope>NUCLEOTIDE SEQUENCE</scope>
    <source>
        <strain evidence="1">OK19-0408</strain>
    </source>
</reference>
<organism evidence="1 2">
    <name type="scientific">Amycolatopsis iheyensis</name>
    <dbReference type="NCBI Taxonomy" id="2945988"/>
    <lineage>
        <taxon>Bacteria</taxon>
        <taxon>Bacillati</taxon>
        <taxon>Actinomycetota</taxon>
        <taxon>Actinomycetes</taxon>
        <taxon>Pseudonocardiales</taxon>
        <taxon>Pseudonocardiaceae</taxon>
        <taxon>Amycolatopsis</taxon>
    </lineage>
</organism>
<comment type="caution">
    <text evidence="1">The sequence shown here is derived from an EMBL/GenBank/DDBJ whole genome shotgun (WGS) entry which is preliminary data.</text>
</comment>
<accession>A0A9X2SN20</accession>
<dbReference type="EMBL" id="JAMXQV010000025">
    <property type="protein sequence ID" value="MCR6488437.1"/>
    <property type="molecule type" value="Genomic_DNA"/>
</dbReference>
<evidence type="ECO:0000313" key="2">
    <source>
        <dbReference type="Proteomes" id="UP001144096"/>
    </source>
</evidence>
<dbReference type="RefSeq" id="WP_257925002.1">
    <property type="nucleotide sequence ID" value="NZ_JAMXQV010000025.1"/>
</dbReference>
<protein>
    <submittedName>
        <fullName evidence="1">Uncharacterized protein</fullName>
    </submittedName>
</protein>
<evidence type="ECO:0000313" key="1">
    <source>
        <dbReference type="EMBL" id="MCR6488437.1"/>
    </source>
</evidence>
<sequence>MRTTRSPDSLPASLVAGDPVSVVVADLGDVERRGPRKFADPAAWLVRSALERARPAGPAGGAVGVIGISEVATRQTLLAVAADAALGHSSPRRFVAAGPGTLIGLGCVELGYTGPSLLLTMPEAPGRELAGVLAEDWLTSEPPAADSVAIVSYTVDAPDAHRATCHWVAAGASA</sequence>
<dbReference type="Proteomes" id="UP001144096">
    <property type="component" value="Unassembled WGS sequence"/>
</dbReference>
<keyword evidence="2" id="KW-1185">Reference proteome</keyword>
<dbReference type="AlphaFoldDB" id="A0A9X2SN20"/>